<dbReference type="InterPro" id="IPR003695">
    <property type="entry name" value="Ppx_GppA_N"/>
</dbReference>
<dbReference type="Gene3D" id="3.30.420.150">
    <property type="entry name" value="Exopolyphosphatase. Domain 2"/>
    <property type="match status" value="1"/>
</dbReference>
<dbReference type="KEGG" id="cuo:CUROG_07440"/>
<proteinExistence type="predicted"/>
<dbReference type="InterPro" id="IPR043129">
    <property type="entry name" value="ATPase_NBD"/>
</dbReference>
<evidence type="ECO:0000313" key="2">
    <source>
        <dbReference type="EMBL" id="QFQ02838.1"/>
    </source>
</evidence>
<keyword evidence="2" id="KW-0378">Hydrolase</keyword>
<feature type="domain" description="Ppx/GppA phosphatase N-terminal" evidence="1">
    <location>
        <begin position="45"/>
        <end position="336"/>
    </location>
</feature>
<dbReference type="EC" id="3.6.1.40" evidence="2"/>
<dbReference type="SUPFAM" id="SSF53067">
    <property type="entry name" value="Actin-like ATPase domain"/>
    <property type="match status" value="2"/>
</dbReference>
<evidence type="ECO:0000259" key="1">
    <source>
        <dbReference type="Pfam" id="PF02541"/>
    </source>
</evidence>
<dbReference type="PANTHER" id="PTHR30005:SF13">
    <property type="entry name" value="EXOPOLYPHOSPHATASE 2"/>
    <property type="match status" value="1"/>
</dbReference>
<dbReference type="RefSeq" id="WP_151903155.1">
    <property type="nucleotide sequence ID" value="NZ_CP045032.1"/>
</dbReference>
<dbReference type="InterPro" id="IPR050273">
    <property type="entry name" value="GppA/Ppx_hydrolase"/>
</dbReference>
<evidence type="ECO:0000313" key="3">
    <source>
        <dbReference type="Proteomes" id="UP000326711"/>
    </source>
</evidence>
<name>A0A5J6Z771_9CORY</name>
<dbReference type="Proteomes" id="UP000326711">
    <property type="component" value="Chromosome"/>
</dbReference>
<dbReference type="AlphaFoldDB" id="A0A5J6Z771"/>
<dbReference type="EMBL" id="CP045032">
    <property type="protein sequence ID" value="QFQ02838.1"/>
    <property type="molecule type" value="Genomic_DNA"/>
</dbReference>
<dbReference type="OrthoDB" id="9793035at2"/>
<dbReference type="Gene3D" id="3.30.420.40">
    <property type="match status" value="1"/>
</dbReference>
<protein>
    <submittedName>
        <fullName evidence="2">Guanosine-5'-triphosphate,3'-diphosphate pyrophosphatase</fullName>
        <ecNumber evidence="2">3.6.1.40</ecNumber>
    </submittedName>
</protein>
<keyword evidence="3" id="KW-1185">Reference proteome</keyword>
<gene>
    <name evidence="2" type="primary">gppA1</name>
    <name evidence="2" type="ORF">CUROG_07440</name>
</gene>
<dbReference type="PANTHER" id="PTHR30005">
    <property type="entry name" value="EXOPOLYPHOSPHATASE"/>
    <property type="match status" value="1"/>
</dbReference>
<accession>A0A5J6Z771</accession>
<dbReference type="GO" id="GO:0008894">
    <property type="term" value="F:guanosine-5'-triphosphate,3'-diphosphate diphosphatase activity"/>
    <property type="evidence" value="ECO:0007669"/>
    <property type="project" value="UniProtKB-EC"/>
</dbReference>
<organism evidence="2 3">
    <name type="scientific">Corynebacterium urogenitale</name>
    <dbReference type="NCBI Taxonomy" id="2487892"/>
    <lineage>
        <taxon>Bacteria</taxon>
        <taxon>Bacillati</taxon>
        <taxon>Actinomycetota</taxon>
        <taxon>Actinomycetes</taxon>
        <taxon>Mycobacteriales</taxon>
        <taxon>Corynebacteriaceae</taxon>
        <taxon>Corynebacterium</taxon>
    </lineage>
</organism>
<dbReference type="CDD" id="cd24119">
    <property type="entry name" value="ASKHA_NBD_MtPPX2-like"/>
    <property type="match status" value="1"/>
</dbReference>
<reference evidence="3" key="1">
    <citation type="submission" date="2019-10" db="EMBL/GenBank/DDBJ databases">
        <title>Complete genome sequence of Corynebacterium urogenitalis DSM 108747, isolated from the genital tract of a cow.</title>
        <authorList>
            <person name="Ruckert C."/>
            <person name="Ballas P."/>
            <person name="Wagener K."/>
            <person name="Drillich M."/>
            <person name="Kaempfer P."/>
            <person name="Busse H.-J."/>
            <person name="Ehling-Schulz M."/>
        </authorList>
    </citation>
    <scope>NUCLEOTIDE SEQUENCE [LARGE SCALE GENOMIC DNA]</scope>
    <source>
        <strain evidence="3">LMM 1652</strain>
    </source>
</reference>
<dbReference type="Pfam" id="PF02541">
    <property type="entry name" value="Ppx-GppA"/>
    <property type="match status" value="1"/>
</dbReference>
<sequence>MDATTQTNDGPTSASAQAAQGRRFAGIDCGTNSIRLLISEVLPDGTLNELNRDNIIVRLGQGVDATGRFADEALERVDAALSTYADRMVEFGVEDVMMGATSATRDAANREEFFSLTRRHLSRIKDGLQAEVISGEREAELSFNGAVTDLGELGPQERVCVIDLGGGSTEFVVRTADGSVNQAYSANMGCVRLTERYLHGQPPASDEIEAARGYVRELLGDVREVVELGAVDRVVGVAGTMTTMSSITLGLTEYQPERNHMSVHRLEDFRATARDLLGRTTEQRMELGPMHPGRADVIGGGAVVVDEFTTLFLNQGLETITISEKDILDGILAEVVKRNS</sequence>